<keyword evidence="1" id="KW-0812">Transmembrane</keyword>
<feature type="domain" description="Mce/MlaD" evidence="2">
    <location>
        <begin position="42"/>
        <end position="114"/>
    </location>
</feature>
<dbReference type="InterPro" id="IPR052336">
    <property type="entry name" value="MlaD_Phospholipid_Transporter"/>
</dbReference>
<evidence type="ECO:0000313" key="4">
    <source>
        <dbReference type="Proteomes" id="UP001204798"/>
    </source>
</evidence>
<dbReference type="Pfam" id="PF02470">
    <property type="entry name" value="MlaD"/>
    <property type="match status" value="1"/>
</dbReference>
<sequence>MTTRPESAFWSGVLVLAGLSVLIAGVFWLRSFWQWKSGHWFIVEFSKAMGLEPGSDVLLQGMRVGTVEKVELAPPNTVQVTVRLEKDVPVYYPPASEITIRFGTLIGQPYIDIVNRRVGKVIERGDKVRGVDPVSWEELVPQAKELASSLNSIIGDPQFQRNLRTTVSDLAQAANSLRAILSSIPPEDIRQISENLKRVSVRLNALASDKRIDLTLSNIEIATRQLAAILSDPKLKRGIAQTVQEAEKTLKTVRSLIGDEETRTNLKALVANLRESSEALKKLLSEEGAGGELRKVFEEARATVSAVREVLDDPEVKTALKTTARNLAELTGRGHDTLAELEASLKRLREFIEATQDDLEKVAEHLRGITQDLDETLDAVKWLMTEGGLKENLRQVGENLKATSENLKEATASVWELLSDEETKSSLRKGLQEVGPTIAAVRQTAERGQRVLQRLDMATSLRTRASSSVWFVPESDEIRGEARVLFETPISPVSVLAGTYTGREGTRINLQIQGKIGSKTIWRFGSIRSKLGIGVGWGTDKLRFDVEAFAPDRWQVNSWLLWRLSPSILLRLGVEDLDRSRTLGIGLEVGRR</sequence>
<evidence type="ECO:0000256" key="1">
    <source>
        <dbReference type="SAM" id="Phobius"/>
    </source>
</evidence>
<evidence type="ECO:0000313" key="3">
    <source>
        <dbReference type="EMBL" id="MCS3920239.1"/>
    </source>
</evidence>
<dbReference type="InterPro" id="IPR003399">
    <property type="entry name" value="Mce/MlaD"/>
</dbReference>
<protein>
    <submittedName>
        <fullName evidence="3">ABC-type transporter Mla subunit MlaD</fullName>
    </submittedName>
</protein>
<gene>
    <name evidence="3" type="ORF">M2350_002668</name>
</gene>
<proteinExistence type="predicted"/>
<keyword evidence="1" id="KW-1133">Transmembrane helix</keyword>
<dbReference type="Proteomes" id="UP001204798">
    <property type="component" value="Unassembled WGS sequence"/>
</dbReference>
<dbReference type="PANTHER" id="PTHR33371">
    <property type="entry name" value="INTERMEMBRANE PHOSPHOLIPID TRANSPORT SYSTEM BINDING PROTEIN MLAD-RELATED"/>
    <property type="match status" value="1"/>
</dbReference>
<name>A0ABT2EQL5_9BACT</name>
<dbReference type="RefSeq" id="WP_259098740.1">
    <property type="nucleotide sequence ID" value="NZ_CP130454.1"/>
</dbReference>
<accession>A0ABT2EQL5</accession>
<dbReference type="PANTHER" id="PTHR33371:SF4">
    <property type="entry name" value="INTERMEMBRANE PHOSPHOLIPID TRANSPORT SYSTEM BINDING PROTEIN MLAD"/>
    <property type="match status" value="1"/>
</dbReference>
<keyword evidence="4" id="KW-1185">Reference proteome</keyword>
<organism evidence="3 4">
    <name type="scientific">Candidatus Fervidibacter sacchari</name>
    <dbReference type="NCBI Taxonomy" id="1448929"/>
    <lineage>
        <taxon>Bacteria</taxon>
        <taxon>Candidatus Fervidibacterota</taxon>
        <taxon>Candidatus Fervidibacter</taxon>
    </lineage>
</organism>
<evidence type="ECO:0000259" key="2">
    <source>
        <dbReference type="Pfam" id="PF02470"/>
    </source>
</evidence>
<reference evidence="3 4" key="1">
    <citation type="submission" date="2022-08" db="EMBL/GenBank/DDBJ databases">
        <title>Bacterial and archaeal communities from various locations to study Microbial Dark Matter (Phase II).</title>
        <authorList>
            <person name="Stepanauskas R."/>
        </authorList>
    </citation>
    <scope>NUCLEOTIDE SEQUENCE [LARGE SCALE GENOMIC DNA]</scope>
    <source>
        <strain evidence="3 4">PD1</strain>
    </source>
</reference>
<feature type="transmembrane region" description="Helical" evidence="1">
    <location>
        <begin position="7"/>
        <end position="29"/>
    </location>
</feature>
<dbReference type="EMBL" id="JANUCP010000005">
    <property type="protein sequence ID" value="MCS3920239.1"/>
    <property type="molecule type" value="Genomic_DNA"/>
</dbReference>
<comment type="caution">
    <text evidence="3">The sequence shown here is derived from an EMBL/GenBank/DDBJ whole genome shotgun (WGS) entry which is preliminary data.</text>
</comment>
<keyword evidence="1" id="KW-0472">Membrane</keyword>